<keyword evidence="8" id="KW-1185">Reference proteome</keyword>
<dbReference type="InterPro" id="IPR025963">
    <property type="entry name" value="FLgD_Tudor"/>
</dbReference>
<sequence length="153" mass="16603">MMDALTEMGANQASQAKAGGKNQFAELSSEEFIKNLVTELTTQDPFEPNDSAQILEQLSSLRNIESQMNLQDQLKNLVLQNQVSQASGLIGKMVRGMTDENNRVEGVVTSVRIADGKAMLELDTGQRVPMSRVETIANKQGEAASAESFGQLV</sequence>
<feature type="region of interest" description="Disordered" evidence="5">
    <location>
        <begin position="1"/>
        <end position="21"/>
    </location>
</feature>
<evidence type="ECO:0000313" key="8">
    <source>
        <dbReference type="Proteomes" id="UP001575105"/>
    </source>
</evidence>
<dbReference type="InterPro" id="IPR005648">
    <property type="entry name" value="FlgD"/>
</dbReference>
<name>A0ABV4U4X5_9BACT</name>
<evidence type="ECO:0000256" key="4">
    <source>
        <dbReference type="ARBA" id="ARBA00024746"/>
    </source>
</evidence>
<proteinExistence type="inferred from homology"/>
<dbReference type="Proteomes" id="UP001575105">
    <property type="component" value="Unassembled WGS sequence"/>
</dbReference>
<comment type="similarity">
    <text evidence="1">Belongs to the FlgD family.</text>
</comment>
<evidence type="ECO:0000256" key="1">
    <source>
        <dbReference type="ARBA" id="ARBA00010577"/>
    </source>
</evidence>
<evidence type="ECO:0000256" key="3">
    <source>
        <dbReference type="ARBA" id="ARBA00022795"/>
    </source>
</evidence>
<keyword evidence="7" id="KW-0966">Cell projection</keyword>
<evidence type="ECO:0000256" key="5">
    <source>
        <dbReference type="SAM" id="MobiDB-lite"/>
    </source>
</evidence>
<protein>
    <recommendedName>
        <fullName evidence="2">Basal-body rod modification protein FlgD</fullName>
    </recommendedName>
</protein>
<accession>A0ABV4U4X5</accession>
<evidence type="ECO:0000313" key="7">
    <source>
        <dbReference type="EMBL" id="MFA9478652.1"/>
    </source>
</evidence>
<organism evidence="7 8">
    <name type="scientific">Natronomicrosphaera hydrolytica</name>
    <dbReference type="NCBI Taxonomy" id="3242702"/>
    <lineage>
        <taxon>Bacteria</taxon>
        <taxon>Pseudomonadati</taxon>
        <taxon>Planctomycetota</taxon>
        <taxon>Phycisphaerae</taxon>
        <taxon>Phycisphaerales</taxon>
        <taxon>Phycisphaeraceae</taxon>
        <taxon>Natronomicrosphaera</taxon>
    </lineage>
</organism>
<gene>
    <name evidence="7" type="ORF">ACERK3_10125</name>
</gene>
<reference evidence="7 8" key="1">
    <citation type="submission" date="2024-08" db="EMBL/GenBank/DDBJ databases">
        <title>Whole-genome sequencing of halo(alkali)philic microorganisms from hypersaline lakes.</title>
        <authorList>
            <person name="Sorokin D.Y."/>
            <person name="Merkel A.Y."/>
            <person name="Messina E."/>
            <person name="Yakimov M."/>
        </authorList>
    </citation>
    <scope>NUCLEOTIDE SEQUENCE [LARGE SCALE GENOMIC DNA]</scope>
    <source>
        <strain evidence="7 8">AB-hyl4</strain>
    </source>
</reference>
<evidence type="ECO:0000256" key="2">
    <source>
        <dbReference type="ARBA" id="ARBA00016013"/>
    </source>
</evidence>
<keyword evidence="3" id="KW-1005">Bacterial flagellum biogenesis</keyword>
<comment type="function">
    <text evidence="4">Required for flagellar hook formation. May act as a scaffolding protein.</text>
</comment>
<feature type="domain" description="FlgD Tudor-like" evidence="6">
    <location>
        <begin position="81"/>
        <end position="133"/>
    </location>
</feature>
<dbReference type="EMBL" id="JBGUBD010000005">
    <property type="protein sequence ID" value="MFA9478652.1"/>
    <property type="molecule type" value="Genomic_DNA"/>
</dbReference>
<comment type="caution">
    <text evidence="7">The sequence shown here is derived from an EMBL/GenBank/DDBJ whole genome shotgun (WGS) entry which is preliminary data.</text>
</comment>
<keyword evidence="7" id="KW-0969">Cilium</keyword>
<dbReference type="RefSeq" id="WP_425345578.1">
    <property type="nucleotide sequence ID" value="NZ_JBGUBD010000005.1"/>
</dbReference>
<keyword evidence="7" id="KW-0282">Flagellum</keyword>
<evidence type="ECO:0000259" key="6">
    <source>
        <dbReference type="Pfam" id="PF13861"/>
    </source>
</evidence>
<dbReference type="Pfam" id="PF13861">
    <property type="entry name" value="FLgD_tudor"/>
    <property type="match status" value="1"/>
</dbReference>
<dbReference type="Pfam" id="PF03963">
    <property type="entry name" value="FlgD"/>
    <property type="match status" value="1"/>
</dbReference>